<comment type="similarity">
    <text evidence="1">Belongs to the short-chain dehydrogenases/reductases (SDR) family.</text>
</comment>
<dbReference type="PRINTS" id="PR00081">
    <property type="entry name" value="GDHRDH"/>
</dbReference>
<dbReference type="InterPro" id="IPR002347">
    <property type="entry name" value="SDR_fam"/>
</dbReference>
<dbReference type="RefSeq" id="WP_103426131.1">
    <property type="nucleotide sequence ID" value="NZ_CP026309.1"/>
</dbReference>
<dbReference type="PANTHER" id="PTHR24321:SF11">
    <property type="entry name" value="BLR0893 PROTEIN"/>
    <property type="match status" value="1"/>
</dbReference>
<dbReference type="InterPro" id="IPR036291">
    <property type="entry name" value="NAD(P)-bd_dom_sf"/>
</dbReference>
<organism evidence="4 5">
    <name type="scientific">Salinigranum rubrum</name>
    <dbReference type="NCBI Taxonomy" id="755307"/>
    <lineage>
        <taxon>Archaea</taxon>
        <taxon>Methanobacteriati</taxon>
        <taxon>Methanobacteriota</taxon>
        <taxon>Stenosarchaea group</taxon>
        <taxon>Halobacteria</taxon>
        <taxon>Halobacteriales</taxon>
        <taxon>Haloferacaceae</taxon>
        <taxon>Salinigranum</taxon>
    </lineage>
</organism>
<gene>
    <name evidence="4" type="ORF">C2R22_12980</name>
</gene>
<dbReference type="Gene3D" id="3.40.50.720">
    <property type="entry name" value="NAD(P)-binding Rossmann-like Domain"/>
    <property type="match status" value="1"/>
</dbReference>
<dbReference type="Proteomes" id="UP000236584">
    <property type="component" value="Chromosome"/>
</dbReference>
<evidence type="ECO:0000256" key="2">
    <source>
        <dbReference type="ARBA" id="ARBA00023002"/>
    </source>
</evidence>
<evidence type="ECO:0000313" key="4">
    <source>
        <dbReference type="EMBL" id="AUV82442.1"/>
    </source>
</evidence>
<protein>
    <submittedName>
        <fullName evidence="4">Short chain dehydrogenase</fullName>
    </submittedName>
</protein>
<dbReference type="PROSITE" id="PS00061">
    <property type="entry name" value="ADH_SHORT"/>
    <property type="match status" value="1"/>
</dbReference>
<evidence type="ECO:0000313" key="5">
    <source>
        <dbReference type="Proteomes" id="UP000236584"/>
    </source>
</evidence>
<sequence>MVTLTDTTSVQGLENKVALVTGATSGIGRAAALALGRNGASVVVAGRRGAEGKETVEQIEQTGSDAIFVRTDVTDESAVEHLVDRAVESYDGLDIAVNNAGNVGRPGPLEGLTDEDWEYTLDANLRGVWLSLKYELPAMRENGGGTIINTASEFGHVGAENFGAYAAAKHGVVALTRVAALEGATDDIRVNAVSPGIVLTPMTEGVFGGAEAVREQTAANHPLGRIADPEEIAEAIVWLGSDAASFVSGEALRIDGGKAAR</sequence>
<dbReference type="GeneID" id="35593021"/>
<dbReference type="OrthoDB" id="7442at2157"/>
<dbReference type="SMART" id="SM00822">
    <property type="entry name" value="PKS_KR"/>
    <property type="match status" value="1"/>
</dbReference>
<evidence type="ECO:0000259" key="3">
    <source>
        <dbReference type="SMART" id="SM00822"/>
    </source>
</evidence>
<reference evidence="4 5" key="1">
    <citation type="submission" date="2018-01" db="EMBL/GenBank/DDBJ databases">
        <title>Complete genome sequence of Salinigranum rubrum GX10T, an extremely halophilic archaeon isolated from a marine solar saltern.</title>
        <authorList>
            <person name="Han S."/>
        </authorList>
    </citation>
    <scope>NUCLEOTIDE SEQUENCE [LARGE SCALE GENOMIC DNA]</scope>
    <source>
        <strain evidence="4 5">GX10</strain>
    </source>
</reference>
<dbReference type="SUPFAM" id="SSF51735">
    <property type="entry name" value="NAD(P)-binding Rossmann-fold domains"/>
    <property type="match status" value="1"/>
</dbReference>
<name>A0A2I8VKI7_9EURY</name>
<dbReference type="InterPro" id="IPR057326">
    <property type="entry name" value="KR_dom"/>
</dbReference>
<dbReference type="PRINTS" id="PR00080">
    <property type="entry name" value="SDRFAMILY"/>
</dbReference>
<dbReference type="NCBIfam" id="NF005559">
    <property type="entry name" value="PRK07231.1"/>
    <property type="match status" value="1"/>
</dbReference>
<keyword evidence="2" id="KW-0560">Oxidoreductase</keyword>
<accession>A0A2I8VKI7</accession>
<dbReference type="FunFam" id="3.40.50.720:FF:000084">
    <property type="entry name" value="Short-chain dehydrogenase reductase"/>
    <property type="match status" value="1"/>
</dbReference>
<feature type="domain" description="Ketoreductase" evidence="3">
    <location>
        <begin position="16"/>
        <end position="196"/>
    </location>
</feature>
<dbReference type="EMBL" id="CP026309">
    <property type="protein sequence ID" value="AUV82442.1"/>
    <property type="molecule type" value="Genomic_DNA"/>
</dbReference>
<dbReference type="InterPro" id="IPR020904">
    <property type="entry name" value="Sc_DH/Rdtase_CS"/>
</dbReference>
<dbReference type="CDD" id="cd05233">
    <property type="entry name" value="SDR_c"/>
    <property type="match status" value="1"/>
</dbReference>
<proteinExistence type="inferred from homology"/>
<keyword evidence="5" id="KW-1185">Reference proteome</keyword>
<dbReference type="PANTHER" id="PTHR24321">
    <property type="entry name" value="DEHYDROGENASES, SHORT CHAIN"/>
    <property type="match status" value="1"/>
</dbReference>
<evidence type="ECO:0000256" key="1">
    <source>
        <dbReference type="ARBA" id="ARBA00006484"/>
    </source>
</evidence>
<dbReference type="KEGG" id="srub:C2R22_12980"/>
<dbReference type="Pfam" id="PF13561">
    <property type="entry name" value="adh_short_C2"/>
    <property type="match status" value="1"/>
</dbReference>
<dbReference type="AlphaFoldDB" id="A0A2I8VKI7"/>
<dbReference type="GO" id="GO:0016491">
    <property type="term" value="F:oxidoreductase activity"/>
    <property type="evidence" value="ECO:0007669"/>
    <property type="project" value="UniProtKB-KW"/>
</dbReference>